<reference evidence="10" key="1">
    <citation type="submission" date="2017-04" db="EMBL/GenBank/DDBJ databases">
        <title>Plasmodium gonderi genome.</title>
        <authorList>
            <person name="Arisue N."/>
            <person name="Honma H."/>
            <person name="Kawai S."/>
            <person name="Tougan T."/>
            <person name="Tanabe K."/>
            <person name="Horii T."/>
        </authorList>
    </citation>
    <scope>NUCLEOTIDE SEQUENCE [LARGE SCALE GENOMIC DNA]</scope>
    <source>
        <strain evidence="10">ATCC 30045</strain>
    </source>
</reference>
<dbReference type="Pfam" id="PF16189">
    <property type="entry name" value="Creatinase_N_2"/>
    <property type="match status" value="1"/>
</dbReference>
<dbReference type="CDD" id="cd01085">
    <property type="entry name" value="APP"/>
    <property type="match status" value="1"/>
</dbReference>
<evidence type="ECO:0000256" key="3">
    <source>
        <dbReference type="ARBA" id="ARBA00022801"/>
    </source>
</evidence>
<dbReference type="OMA" id="EPGMILS"/>
<dbReference type="GeneID" id="39749280"/>
<evidence type="ECO:0000256" key="5">
    <source>
        <dbReference type="SAM" id="MobiDB-lite"/>
    </source>
</evidence>
<dbReference type="Pfam" id="PF16188">
    <property type="entry name" value="Peptidase_M24_C"/>
    <property type="match status" value="1"/>
</dbReference>
<evidence type="ECO:0000259" key="8">
    <source>
        <dbReference type="Pfam" id="PF16188"/>
    </source>
</evidence>
<comment type="caution">
    <text evidence="9">The sequence shown here is derived from an EMBL/GenBank/DDBJ whole genome shotgun (WGS) entry which is preliminary data.</text>
</comment>
<dbReference type="InterPro" id="IPR050422">
    <property type="entry name" value="X-Pro_aminopeptidase_P"/>
</dbReference>
<dbReference type="PROSITE" id="PS00491">
    <property type="entry name" value="PROLINE_PEPTIDASE"/>
    <property type="match status" value="1"/>
</dbReference>
<keyword evidence="10" id="KW-1185">Reference proteome</keyword>
<dbReference type="Gene3D" id="3.90.230.10">
    <property type="entry name" value="Creatinase/methionine aminopeptidase superfamily"/>
    <property type="match status" value="1"/>
</dbReference>
<feature type="domain" description="Peptidase M24" evidence="6">
    <location>
        <begin position="532"/>
        <end position="745"/>
    </location>
</feature>
<dbReference type="GO" id="GO:0005737">
    <property type="term" value="C:cytoplasm"/>
    <property type="evidence" value="ECO:0007669"/>
    <property type="project" value="UniProtKB-ARBA"/>
</dbReference>
<dbReference type="InterPro" id="IPR032416">
    <property type="entry name" value="Peptidase_M24_C"/>
</dbReference>
<organism evidence="9 10">
    <name type="scientific">Plasmodium gonderi</name>
    <dbReference type="NCBI Taxonomy" id="77519"/>
    <lineage>
        <taxon>Eukaryota</taxon>
        <taxon>Sar</taxon>
        <taxon>Alveolata</taxon>
        <taxon>Apicomplexa</taxon>
        <taxon>Aconoidasida</taxon>
        <taxon>Haemosporida</taxon>
        <taxon>Plasmodiidae</taxon>
        <taxon>Plasmodium</taxon>
        <taxon>Plasmodium (Plasmodium)</taxon>
    </lineage>
</organism>
<dbReference type="InterPro" id="IPR029149">
    <property type="entry name" value="Creatin/AminoP/Spt16_N"/>
</dbReference>
<feature type="compositionally biased region" description="Low complexity" evidence="5">
    <location>
        <begin position="138"/>
        <end position="148"/>
    </location>
</feature>
<dbReference type="RefSeq" id="XP_028545132.1">
    <property type="nucleotide sequence ID" value="XM_028689331.1"/>
</dbReference>
<evidence type="ECO:0000313" key="9">
    <source>
        <dbReference type="EMBL" id="GAW82543.1"/>
    </source>
</evidence>
<keyword evidence="3" id="KW-0378">Hydrolase</keyword>
<evidence type="ECO:0000313" key="10">
    <source>
        <dbReference type="Proteomes" id="UP000195521"/>
    </source>
</evidence>
<dbReference type="InterPro" id="IPR036005">
    <property type="entry name" value="Creatinase/aminopeptidase-like"/>
</dbReference>
<dbReference type="Pfam" id="PF01321">
    <property type="entry name" value="Creatinase_N"/>
    <property type="match status" value="1"/>
</dbReference>
<keyword evidence="2 4" id="KW-0479">Metal-binding</keyword>
<dbReference type="FunFam" id="3.90.230.10:FF:000009">
    <property type="entry name" value="xaa-Pro aminopeptidase 2"/>
    <property type="match status" value="1"/>
</dbReference>
<dbReference type="InterPro" id="IPR001131">
    <property type="entry name" value="Peptidase_M24B_aminopep-P_CS"/>
</dbReference>
<evidence type="ECO:0000256" key="1">
    <source>
        <dbReference type="ARBA" id="ARBA00008766"/>
    </source>
</evidence>
<dbReference type="SUPFAM" id="SSF53092">
    <property type="entry name" value="Creatinase/prolidase N-terminal domain"/>
    <property type="match status" value="1"/>
</dbReference>
<dbReference type="InterPro" id="IPR000587">
    <property type="entry name" value="Creatinase_N"/>
</dbReference>
<dbReference type="OrthoDB" id="9995434at2759"/>
<feature type="compositionally biased region" description="Basic and acidic residues" evidence="5">
    <location>
        <begin position="104"/>
        <end position="137"/>
    </location>
</feature>
<dbReference type="EMBL" id="BDQF01000013">
    <property type="protein sequence ID" value="GAW82543.1"/>
    <property type="molecule type" value="Genomic_DNA"/>
</dbReference>
<dbReference type="AlphaFoldDB" id="A0A1Y1JQ26"/>
<dbReference type="Gene3D" id="3.40.350.10">
    <property type="entry name" value="Creatinase/prolidase N-terminal domain"/>
    <property type="match status" value="2"/>
</dbReference>
<feature type="region of interest" description="Disordered" evidence="5">
    <location>
        <begin position="43"/>
        <end position="78"/>
    </location>
</feature>
<feature type="compositionally biased region" description="Low complexity" evidence="5">
    <location>
        <begin position="43"/>
        <end position="64"/>
    </location>
</feature>
<dbReference type="InterPro" id="IPR033740">
    <property type="entry name" value="Pept_M24B"/>
</dbReference>
<evidence type="ECO:0000259" key="7">
    <source>
        <dbReference type="Pfam" id="PF01321"/>
    </source>
</evidence>
<dbReference type="InterPro" id="IPR000994">
    <property type="entry name" value="Pept_M24"/>
</dbReference>
<evidence type="ECO:0000256" key="2">
    <source>
        <dbReference type="ARBA" id="ARBA00022723"/>
    </source>
</evidence>
<dbReference type="PANTHER" id="PTHR43763:SF6">
    <property type="entry name" value="XAA-PRO AMINOPEPTIDASE 1"/>
    <property type="match status" value="1"/>
</dbReference>
<evidence type="ECO:0000256" key="4">
    <source>
        <dbReference type="RuleBase" id="RU000590"/>
    </source>
</evidence>
<dbReference type="GO" id="GO:0070006">
    <property type="term" value="F:metalloaminopeptidase activity"/>
    <property type="evidence" value="ECO:0007669"/>
    <property type="project" value="InterPro"/>
</dbReference>
<gene>
    <name evidence="9" type="ORF">PGO_125410</name>
</gene>
<name>A0A1Y1JQ26_PLAGO</name>
<dbReference type="Proteomes" id="UP000195521">
    <property type="component" value="Unassembled WGS sequence"/>
</dbReference>
<accession>A0A1Y1JQ26</accession>
<feature type="domain" description="Peptidase M24 C-terminal" evidence="8">
    <location>
        <begin position="755"/>
        <end position="822"/>
    </location>
</feature>
<dbReference type="GO" id="GO:0046872">
    <property type="term" value="F:metal ion binding"/>
    <property type="evidence" value="ECO:0007669"/>
    <property type="project" value="UniProtKB-KW"/>
</dbReference>
<proteinExistence type="inferred from homology"/>
<feature type="domain" description="Creatinase N-terminal" evidence="7">
    <location>
        <begin position="165"/>
        <end position="289"/>
    </location>
</feature>
<feature type="region of interest" description="Disordered" evidence="5">
    <location>
        <begin position="95"/>
        <end position="151"/>
    </location>
</feature>
<dbReference type="SUPFAM" id="SSF55920">
    <property type="entry name" value="Creatinase/aminopeptidase"/>
    <property type="match status" value="1"/>
</dbReference>
<evidence type="ECO:0000259" key="6">
    <source>
        <dbReference type="Pfam" id="PF00557"/>
    </source>
</evidence>
<protein>
    <submittedName>
        <fullName evidence="9">Peptidase</fullName>
    </submittedName>
</protein>
<dbReference type="PANTHER" id="PTHR43763">
    <property type="entry name" value="XAA-PRO AMINOPEPTIDASE 1"/>
    <property type="match status" value="1"/>
</dbReference>
<sequence length="825" mass="96053">MRVNSLVYALSSLMVFHLNLFYKGKRVNYVSAYISSLHNYSNHNSSGRNGSNNGDQNNNNPNQKGKNKIDTNGTSNKIGKSYLNKKFFQIYQQKNVRGNSTSENHNKVNEQDTEKEDQKQSDRKKEEEKHIRSENIENKNVQQNNQVNKNERNEDIKMKEDIKERLQKVKKVMEENNIDVYILINSDEHNSEIINDKDKKIYYLSNYSGADGILILTKDKQIIYVNALYELQANKELNHDIFTLNISRIDNPNEIYDTIASLEFNNIALDGKNTSVAFYEKLKNKIESTYQNKKVEEKVIYENNINEIVKNENINFLILEKSLVNIDNYPVNDKKVFIHDRYYNGACAGEKIEKLRQTYAFDIKNVDKLLLSELDEIAYILNLRGYDYTFSPLFYAYLYLEFDRENYDFSKMILFTVSKNLSESSIRHLNTIHVEVREYETVVEYLRDNVSSKTMVNKKNNKQEDALLTNYSSNPKQQGILKESDTQKKYEISMSPYINLIIYMLFDKDKILLQKSPVLYMKAEKNDVEIDNMKEAHVLDALALLQFFHWCEEKKKTKELFNETEISLKNKIDYFRSTKPKFIFPSFATISASGPNAAVIHYECTEATNTKIAPSIYLLDSGGQYLHGTTDVTRTTHFGEPTAEEKKIYTLVLKGHLHLRKVIFASYTNSMALDFIARENLFKHFLDYNHGTGHGVGLFLNVHEGGCSISPISGTPLKPFMVLSNEPGYYLKDKFGVRIENMQYVIEKKKTENTKFYSFQDLTLYPYEKKLMDFSLLTVDDIKDINEYHDTIRKTLLPRLKENPSEYDEGIVNYLMDITEPIAFN</sequence>
<comment type="similarity">
    <text evidence="1 4">Belongs to the peptidase M24B family.</text>
</comment>
<dbReference type="Pfam" id="PF00557">
    <property type="entry name" value="Peptidase_M24"/>
    <property type="match status" value="1"/>
</dbReference>